<keyword evidence="3" id="KW-1185">Reference proteome</keyword>
<proteinExistence type="predicted"/>
<dbReference type="AlphaFoldDB" id="M0MAM6"/>
<organism evidence="2 3">
    <name type="scientific">Halococcus hamelinensis 100A6</name>
    <dbReference type="NCBI Taxonomy" id="1132509"/>
    <lineage>
        <taxon>Archaea</taxon>
        <taxon>Methanobacteriati</taxon>
        <taxon>Methanobacteriota</taxon>
        <taxon>Stenosarchaea group</taxon>
        <taxon>Halobacteria</taxon>
        <taxon>Halobacteriales</taxon>
        <taxon>Halococcaceae</taxon>
        <taxon>Halococcus</taxon>
    </lineage>
</organism>
<sequence>MSDSDETRQQGIEFGEFEGTMESLDYPVEHADLVADHGDAELELPNGTETLEEVLEPLQDEEQTYQDKEELETMIMNMVGDDAIGRENYSDRDSAGIGEEPDEGEGGDDEEQSL</sequence>
<dbReference type="EMBL" id="AOMB01000005">
    <property type="protein sequence ID" value="EMA41440.1"/>
    <property type="molecule type" value="Genomic_DNA"/>
</dbReference>
<evidence type="ECO:0000313" key="3">
    <source>
        <dbReference type="Proteomes" id="UP000011566"/>
    </source>
</evidence>
<comment type="caution">
    <text evidence="2">The sequence shown here is derived from an EMBL/GenBank/DDBJ whole genome shotgun (WGS) entry which is preliminary data.</text>
</comment>
<feature type="compositionally biased region" description="Acidic residues" evidence="1">
    <location>
        <begin position="99"/>
        <end position="114"/>
    </location>
</feature>
<feature type="compositionally biased region" description="Basic and acidic residues" evidence="1">
    <location>
        <begin position="83"/>
        <end position="94"/>
    </location>
</feature>
<evidence type="ECO:0000313" key="2">
    <source>
        <dbReference type="EMBL" id="EMA41440.1"/>
    </source>
</evidence>
<evidence type="ECO:0000256" key="1">
    <source>
        <dbReference type="SAM" id="MobiDB-lite"/>
    </source>
</evidence>
<protein>
    <submittedName>
        <fullName evidence="2">Uncharacterized protein</fullName>
    </submittedName>
</protein>
<dbReference type="Pfam" id="PF19102">
    <property type="entry name" value="DUF5789"/>
    <property type="match status" value="1"/>
</dbReference>
<dbReference type="PATRIC" id="fig|1132509.6.peg.303"/>
<gene>
    <name evidence="2" type="ORF">C447_01260</name>
</gene>
<dbReference type="eggNOG" id="arCOG03020">
    <property type="taxonomic scope" value="Archaea"/>
</dbReference>
<name>M0MAM6_9EURY</name>
<dbReference type="Proteomes" id="UP000011566">
    <property type="component" value="Unassembled WGS sequence"/>
</dbReference>
<dbReference type="OrthoDB" id="317850at2157"/>
<accession>M0MAM6</accession>
<dbReference type="RefSeq" id="WP_007690069.1">
    <property type="nucleotide sequence ID" value="NZ_AJRK01000101.1"/>
</dbReference>
<feature type="region of interest" description="Disordered" evidence="1">
    <location>
        <begin position="82"/>
        <end position="114"/>
    </location>
</feature>
<dbReference type="InterPro" id="IPR043899">
    <property type="entry name" value="DUF5789"/>
</dbReference>
<reference evidence="2 3" key="1">
    <citation type="journal article" date="2014" name="PLoS Genet.">
        <title>Phylogenetically driven sequencing of extremely halophilic archaea reveals strategies for static and dynamic osmo-response.</title>
        <authorList>
            <person name="Becker E.A."/>
            <person name="Seitzer P.M."/>
            <person name="Tritt A."/>
            <person name="Larsen D."/>
            <person name="Krusor M."/>
            <person name="Yao A.I."/>
            <person name="Wu D."/>
            <person name="Madern D."/>
            <person name="Eisen J.A."/>
            <person name="Darling A.E."/>
            <person name="Facciotti M.T."/>
        </authorList>
    </citation>
    <scope>NUCLEOTIDE SEQUENCE [LARGE SCALE GENOMIC DNA]</scope>
    <source>
        <strain evidence="2 3">100A6</strain>
    </source>
</reference>